<evidence type="ECO:0000259" key="2">
    <source>
        <dbReference type="SMART" id="SM00382"/>
    </source>
</evidence>
<feature type="transmembrane region" description="Helical" evidence="1">
    <location>
        <begin position="440"/>
        <end position="461"/>
    </location>
</feature>
<evidence type="ECO:0000313" key="3">
    <source>
        <dbReference type="EMBL" id="RKT68735.1"/>
    </source>
</evidence>
<feature type="domain" description="AAA+ ATPase" evidence="2">
    <location>
        <begin position="938"/>
        <end position="1226"/>
    </location>
</feature>
<feature type="domain" description="AAA+ ATPase" evidence="2">
    <location>
        <begin position="117"/>
        <end position="336"/>
    </location>
</feature>
<feature type="transmembrane region" description="Helical" evidence="1">
    <location>
        <begin position="534"/>
        <end position="554"/>
    </location>
</feature>
<feature type="transmembrane region" description="Helical" evidence="1">
    <location>
        <begin position="726"/>
        <end position="746"/>
    </location>
</feature>
<feature type="transmembrane region" description="Helical" evidence="1">
    <location>
        <begin position="781"/>
        <end position="802"/>
    </location>
</feature>
<keyword evidence="4" id="KW-1185">Reference proteome</keyword>
<reference evidence="3 4" key="1">
    <citation type="submission" date="2018-10" db="EMBL/GenBank/DDBJ databases">
        <title>Sequencing the genomes of 1000 actinobacteria strains.</title>
        <authorList>
            <person name="Klenk H.-P."/>
        </authorList>
    </citation>
    <scope>NUCLEOTIDE SEQUENCE [LARGE SCALE GENOMIC DNA]</scope>
    <source>
        <strain evidence="3 4">DSM 43911</strain>
    </source>
</reference>
<dbReference type="SUPFAM" id="SSF52540">
    <property type="entry name" value="P-loop containing nucleoside triphosphate hydrolases"/>
    <property type="match status" value="2"/>
</dbReference>
<feature type="transmembrane region" description="Helical" evidence="1">
    <location>
        <begin position="814"/>
        <end position="832"/>
    </location>
</feature>
<feature type="transmembrane region" description="Helical" evidence="1">
    <location>
        <begin position="1017"/>
        <end position="1038"/>
    </location>
</feature>
<comment type="caution">
    <text evidence="3">The sequence shown here is derived from an EMBL/GenBank/DDBJ whole genome shotgun (WGS) entry which is preliminary data.</text>
</comment>
<evidence type="ECO:0000256" key="1">
    <source>
        <dbReference type="SAM" id="Phobius"/>
    </source>
</evidence>
<gene>
    <name evidence="3" type="ORF">DFJ66_1928</name>
</gene>
<feature type="transmembrane region" description="Helical" evidence="1">
    <location>
        <begin position="1050"/>
        <end position="1069"/>
    </location>
</feature>
<keyword evidence="1" id="KW-1133">Transmembrane helix</keyword>
<feature type="transmembrane region" description="Helical" evidence="1">
    <location>
        <begin position="38"/>
        <end position="55"/>
    </location>
</feature>
<accession>A0A495X6I1</accession>
<protein>
    <recommendedName>
        <fullName evidence="2">AAA+ ATPase domain-containing protein</fullName>
    </recommendedName>
</protein>
<keyword evidence="1" id="KW-0472">Membrane</keyword>
<feature type="transmembrane region" description="Helical" evidence="1">
    <location>
        <begin position="698"/>
        <end position="720"/>
    </location>
</feature>
<feature type="transmembrane region" description="Helical" evidence="1">
    <location>
        <begin position="467"/>
        <end position="487"/>
    </location>
</feature>
<dbReference type="InterPro" id="IPR027417">
    <property type="entry name" value="P-loop_NTPase"/>
</dbReference>
<evidence type="ECO:0000313" key="4">
    <source>
        <dbReference type="Proteomes" id="UP000272729"/>
    </source>
</evidence>
<dbReference type="Gene3D" id="3.40.50.300">
    <property type="entry name" value="P-loop containing nucleotide triphosphate hydrolases"/>
    <property type="match status" value="1"/>
</dbReference>
<dbReference type="InterPro" id="IPR003593">
    <property type="entry name" value="AAA+_ATPase"/>
</dbReference>
<dbReference type="SMART" id="SM00382">
    <property type="entry name" value="AAA"/>
    <property type="match status" value="2"/>
</dbReference>
<sequence>MRRSSAAFGVSVLLAGGVGVVGNLLTNAGAIPDSLRPWSWVLVAALTVITVVLQLRSFRAPSTDLSIDSLIATLASSARSRLAATDMWLRVPMRWVEPAGRGPVEPWSLTAAFLALPDRQLVIVGAPGSGKTTAAARLASELLDNWEPGDPVPVVVPLVHWTPDVPLSEWLAAEFPLLTVLGPDSTRSLVESTPVLPLFDGFDEMHPVWQSELLWQLERSDSPFVLTGGDHLRRATPRVPVVELLPLAPLDVRTYLHDRVPHEDDRWAPLLDLLDADPDGPLARTLSSPRAIDLVLRAYAAPSTSPAELLDTTRFPTRDAVERHLLETALVRAAPGTSPDGYEPGERAVDRLGFLAAHLERLGSTELAWWHLGESVPRGVFAAAALLLGSATGLAGALLFGVWAGVLLGGGTVAALLRLGFSARSAPFPARIRLGEPRSLAVFALGSVAGGVTAVAVRAFGGSVVGAWLWVAVGVVVGALGASRVAVTRSPDADVARHPQESLWRDRRMALVQGGVTGLTGAFAAGLAGWTGAGVLLVVCLGLVGVSFSAYARYSVSRIWLALRGRLPWRLMTFLEAEWRLGLLRHSGGVYQFRHRLLQEHLAAEYGSTKPPVDEDAVRMVGLLRGDLVERAFARADVQAVIEAPSIRRLKLEIVAEIEDTREDLVVATSAARERYVAVKERLLARAGVPRPARAARFFGHVGGPLAALATGAALAVGAAPAVTLSVAWVGIVVMAAAGFLQPLIWQLDLTDAYQSRFMDRLARWHRAVAVRLAPLHRVHLSAYAGVVVSCGLLVVSVMSPAEVVAVMRAVHPVSVYVLGGAAVVFGVLWAWSRPLKKRWDRLSVDNPAVWPAETALPRGAAQARRDAVRAWEALVEALVENGVLPMVAARVEVLARRSYDTRLPDASVKWLGDLTESAQFVPTDTSARLNRMLDAMSGGAIGLSGPRGIGKSTVLGIFGDRRLGGNPDDLTVVVPAPTNYNSRDFLVHLFSRMCMAVLPADPQTAPRASRRVRVRWVVTAVVAVLLVVGAVLWPSAVEAGRWAWRNVRGVAVGVGVALSVALVVEVVVRRGFRRGDTSVEDVARAHLRALRYLETTTRTATAAVKPGVELGGSLARQRAEQVKTYPELVGEFRDFLAFLVSHLPTRPDRRAPRIVVCIDEVDKIATAEAAEQFINDVKSVFGVPGCFFLVAVSEDALASFSRRALTVRTAFDSAFDNVIQVSRLSLTQTRRLLVQRVLRLPEPYVWLCHALSAGLPRDLNRTVRQLYDIRAATGVSDLGALAGELVRQDLEVVTHGQVLQVDAGSDAVSGALLRWLAQTARVPVDHDSLVAHRDNAPSGGAFRNWPPELWAVRERFQAYLSYAAVVLQSFQERSGEVIAKLSTVDSDETNPVRLLADARAHLSVDAALATAAVDAYRSELV</sequence>
<name>A0A495X6I1_9PSEU</name>
<dbReference type="RefSeq" id="WP_170199240.1">
    <property type="nucleotide sequence ID" value="NZ_JBIUBA010000007.1"/>
</dbReference>
<organism evidence="3 4">
    <name type="scientific">Saccharothrix variisporea</name>
    <dbReference type="NCBI Taxonomy" id="543527"/>
    <lineage>
        <taxon>Bacteria</taxon>
        <taxon>Bacillati</taxon>
        <taxon>Actinomycetota</taxon>
        <taxon>Actinomycetes</taxon>
        <taxon>Pseudonocardiales</taxon>
        <taxon>Pseudonocardiaceae</taxon>
        <taxon>Saccharothrix</taxon>
    </lineage>
</organism>
<dbReference type="EMBL" id="RBXR01000001">
    <property type="protein sequence ID" value="RKT68735.1"/>
    <property type="molecule type" value="Genomic_DNA"/>
</dbReference>
<proteinExistence type="predicted"/>
<keyword evidence="1" id="KW-0812">Transmembrane</keyword>
<dbReference type="Proteomes" id="UP000272729">
    <property type="component" value="Unassembled WGS sequence"/>
</dbReference>
<feature type="transmembrane region" description="Helical" evidence="1">
    <location>
        <begin position="402"/>
        <end position="419"/>
    </location>
</feature>
<feature type="transmembrane region" description="Helical" evidence="1">
    <location>
        <begin position="508"/>
        <end position="528"/>
    </location>
</feature>